<sequence length="119" mass="12991">MQSTKNNNKNNNKEWVSVSEKDNKKRIQPTNSVQSLSESQHRESMHTVQQSFDYDPEKSAKPHSKIAIVGSAVSGFILGRISSGRGRRRRFGRRSGPLGNAGLWFVGNGGLNGGFGGSC</sequence>
<proteinExistence type="predicted"/>
<evidence type="ECO:0000256" key="1">
    <source>
        <dbReference type="SAM" id="MobiDB-lite"/>
    </source>
</evidence>
<reference evidence="2" key="2">
    <citation type="submission" date="2021-01" db="EMBL/GenBank/DDBJ databases">
        <authorList>
            <person name="Schikora-Tamarit M.A."/>
        </authorList>
    </citation>
    <scope>NUCLEOTIDE SEQUENCE</scope>
    <source>
        <strain evidence="2">CBS2887</strain>
    </source>
</reference>
<protein>
    <submittedName>
        <fullName evidence="2">Uncharacterized protein</fullName>
    </submittedName>
</protein>
<feature type="compositionally biased region" description="Low complexity" evidence="1">
    <location>
        <begin position="1"/>
        <end position="10"/>
    </location>
</feature>
<gene>
    <name evidence="2" type="ORF">WICPIJ_003529</name>
</gene>
<evidence type="ECO:0000313" key="2">
    <source>
        <dbReference type="EMBL" id="KAH3685498.1"/>
    </source>
</evidence>
<feature type="region of interest" description="Disordered" evidence="1">
    <location>
        <begin position="1"/>
        <end position="63"/>
    </location>
</feature>
<dbReference type="AlphaFoldDB" id="A0A9P8Q7H2"/>
<dbReference type="EMBL" id="JAEUBG010001967">
    <property type="protein sequence ID" value="KAH3685498.1"/>
    <property type="molecule type" value="Genomic_DNA"/>
</dbReference>
<feature type="compositionally biased region" description="Polar residues" evidence="1">
    <location>
        <begin position="28"/>
        <end position="38"/>
    </location>
</feature>
<dbReference type="Proteomes" id="UP000774326">
    <property type="component" value="Unassembled WGS sequence"/>
</dbReference>
<keyword evidence="3" id="KW-1185">Reference proteome</keyword>
<comment type="caution">
    <text evidence="2">The sequence shown here is derived from an EMBL/GenBank/DDBJ whole genome shotgun (WGS) entry which is preliminary data.</text>
</comment>
<accession>A0A9P8Q7H2</accession>
<name>A0A9P8Q7H2_WICPI</name>
<evidence type="ECO:0000313" key="3">
    <source>
        <dbReference type="Proteomes" id="UP000774326"/>
    </source>
</evidence>
<organism evidence="2 3">
    <name type="scientific">Wickerhamomyces pijperi</name>
    <name type="common">Yeast</name>
    <name type="synonym">Pichia pijperi</name>
    <dbReference type="NCBI Taxonomy" id="599730"/>
    <lineage>
        <taxon>Eukaryota</taxon>
        <taxon>Fungi</taxon>
        <taxon>Dikarya</taxon>
        <taxon>Ascomycota</taxon>
        <taxon>Saccharomycotina</taxon>
        <taxon>Saccharomycetes</taxon>
        <taxon>Phaffomycetales</taxon>
        <taxon>Wickerhamomycetaceae</taxon>
        <taxon>Wickerhamomyces</taxon>
    </lineage>
</organism>
<reference evidence="2" key="1">
    <citation type="journal article" date="2021" name="Open Biol.">
        <title>Shared evolutionary footprints suggest mitochondrial oxidative damage underlies multiple complex I losses in fungi.</title>
        <authorList>
            <person name="Schikora-Tamarit M.A."/>
            <person name="Marcet-Houben M."/>
            <person name="Nosek J."/>
            <person name="Gabaldon T."/>
        </authorList>
    </citation>
    <scope>NUCLEOTIDE SEQUENCE</scope>
    <source>
        <strain evidence="2">CBS2887</strain>
    </source>
</reference>